<protein>
    <recommendedName>
        <fullName evidence="1">JmjC domain-containing protein</fullName>
    </recommendedName>
</protein>
<dbReference type="Gene3D" id="2.60.120.10">
    <property type="entry name" value="Jelly Rolls"/>
    <property type="match status" value="1"/>
</dbReference>
<reference evidence="2 3" key="1">
    <citation type="submission" date="2024-02" db="EMBL/GenBank/DDBJ databases">
        <title>De novo assembly and annotation of 12 fungi associated with fruit tree decline syndrome in Ontario, Canada.</title>
        <authorList>
            <person name="Sulman M."/>
            <person name="Ellouze W."/>
            <person name="Ilyukhin E."/>
        </authorList>
    </citation>
    <scope>NUCLEOTIDE SEQUENCE [LARGE SCALE GENOMIC DNA]</scope>
    <source>
        <strain evidence="2 3">M169</strain>
    </source>
</reference>
<gene>
    <name evidence="2" type="ORF">SLS63_009484</name>
</gene>
<dbReference type="Pfam" id="PF13621">
    <property type="entry name" value="Cupin_8"/>
    <property type="match status" value="2"/>
</dbReference>
<dbReference type="SUPFAM" id="SSF51197">
    <property type="entry name" value="Clavaminate synthase-like"/>
    <property type="match status" value="1"/>
</dbReference>
<feature type="domain" description="JmjC" evidence="1">
    <location>
        <begin position="54"/>
        <end position="235"/>
    </location>
</feature>
<name>A0ABR1P029_DIAER</name>
<evidence type="ECO:0000313" key="2">
    <source>
        <dbReference type="EMBL" id="KAK7721701.1"/>
    </source>
</evidence>
<comment type="caution">
    <text evidence="2">The sequence shown here is derived from an EMBL/GenBank/DDBJ whole genome shotgun (WGS) entry which is preliminary data.</text>
</comment>
<dbReference type="Gene3D" id="2.60.120.650">
    <property type="entry name" value="Cupin"/>
    <property type="match status" value="1"/>
</dbReference>
<dbReference type="Proteomes" id="UP001430848">
    <property type="component" value="Unassembled WGS sequence"/>
</dbReference>
<proteinExistence type="predicted"/>
<dbReference type="PANTHER" id="PTHR12461">
    <property type="entry name" value="HYPOXIA-INDUCIBLE FACTOR 1 ALPHA INHIBITOR-RELATED"/>
    <property type="match status" value="1"/>
</dbReference>
<dbReference type="InterPro" id="IPR003347">
    <property type="entry name" value="JmjC_dom"/>
</dbReference>
<dbReference type="InterPro" id="IPR014710">
    <property type="entry name" value="RmlC-like_jellyroll"/>
</dbReference>
<dbReference type="PROSITE" id="PS51184">
    <property type="entry name" value="JMJC"/>
    <property type="match status" value="1"/>
</dbReference>
<dbReference type="PANTHER" id="PTHR12461:SF99">
    <property type="entry name" value="BIFUNCTIONAL PEPTIDASE AND (3S)-LYSYL HYDROXYLASE JMJD7"/>
    <property type="match status" value="1"/>
</dbReference>
<dbReference type="InterPro" id="IPR041667">
    <property type="entry name" value="Cupin_8"/>
</dbReference>
<evidence type="ECO:0000259" key="1">
    <source>
        <dbReference type="PROSITE" id="PS51184"/>
    </source>
</evidence>
<dbReference type="EMBL" id="JAKNSF020000069">
    <property type="protein sequence ID" value="KAK7721701.1"/>
    <property type="molecule type" value="Genomic_DNA"/>
</dbReference>
<evidence type="ECO:0000313" key="3">
    <source>
        <dbReference type="Proteomes" id="UP001430848"/>
    </source>
</evidence>
<accession>A0ABR1P029</accession>
<sequence length="235" mass="26713">MESIADPLAELLINYNELNSSVVDELQQEPSPLEFMRYVSRNTPFVVRGAANAWTATKTWNLAHLKDLLRDQTVNVAVTPVGNADAPTRNEKGELVFAKPWEEDQPFSDFVEYVARQETDDSFPQGSEIRYAQTHNYENIYVQVQGQKHFVLLPPHCHPCVNEKLLRPGTYARNERDGRLDLVMDGSESDESDAVPFATWDPDQPGKNATPYSKLVEPMRVTLQQGDMLYLPAMW</sequence>
<organism evidence="2 3">
    <name type="scientific">Diaporthe eres</name>
    <name type="common">Phomopsis oblonga</name>
    <dbReference type="NCBI Taxonomy" id="83184"/>
    <lineage>
        <taxon>Eukaryota</taxon>
        <taxon>Fungi</taxon>
        <taxon>Dikarya</taxon>
        <taxon>Ascomycota</taxon>
        <taxon>Pezizomycotina</taxon>
        <taxon>Sordariomycetes</taxon>
        <taxon>Sordariomycetidae</taxon>
        <taxon>Diaporthales</taxon>
        <taxon>Diaporthaceae</taxon>
        <taxon>Diaporthe</taxon>
        <taxon>Diaporthe eres species complex</taxon>
    </lineage>
</organism>
<keyword evidence="3" id="KW-1185">Reference proteome</keyword>